<organism evidence="3 4">
    <name type="scientific">Aphis craccivora</name>
    <name type="common">Cowpea aphid</name>
    <dbReference type="NCBI Taxonomy" id="307492"/>
    <lineage>
        <taxon>Eukaryota</taxon>
        <taxon>Metazoa</taxon>
        <taxon>Ecdysozoa</taxon>
        <taxon>Arthropoda</taxon>
        <taxon>Hexapoda</taxon>
        <taxon>Insecta</taxon>
        <taxon>Pterygota</taxon>
        <taxon>Neoptera</taxon>
        <taxon>Paraneoptera</taxon>
        <taxon>Hemiptera</taxon>
        <taxon>Sternorrhyncha</taxon>
        <taxon>Aphidomorpha</taxon>
        <taxon>Aphidoidea</taxon>
        <taxon>Aphididae</taxon>
        <taxon>Aphidini</taxon>
        <taxon>Aphis</taxon>
        <taxon>Aphis</taxon>
    </lineage>
</organism>
<protein>
    <submittedName>
        <fullName evidence="3">Muscle M-line assembly protein unc-89-like</fullName>
    </submittedName>
</protein>
<feature type="region of interest" description="Disordered" evidence="1">
    <location>
        <begin position="210"/>
        <end position="296"/>
    </location>
</feature>
<evidence type="ECO:0000259" key="2">
    <source>
        <dbReference type="Pfam" id="PF14529"/>
    </source>
</evidence>
<keyword evidence="4" id="KW-1185">Reference proteome</keyword>
<feature type="domain" description="Endonuclease/exonuclease/phosphatase" evidence="2">
    <location>
        <begin position="699"/>
        <end position="769"/>
    </location>
</feature>
<dbReference type="GO" id="GO:0003824">
    <property type="term" value="F:catalytic activity"/>
    <property type="evidence" value="ECO:0007669"/>
    <property type="project" value="InterPro"/>
</dbReference>
<sequence>MSERRSDMMDFIDRPPLRIGKGTETGINENGIGKTGQMVEKREGSPFVFTGSLGDETPKKSNKRQKDEEGEGVDRFTYGAGSIVDTVELRDYTCILGRRGRELSDELLRLIMTMKTEKASMTKAREEAFKKTRTGFMNVIDELVYAQMMIQGRLIEARHRSNHQTVSDRTPVMTGAARWGESLVSETTMGNFTTGGDAIERVIAEIQAEKEEEKKASGSKEVEKVEKKKKKKRSEKKTSEGPVPSGKGEMVAKASTSREGMVAADLPLEAEKTVAKPSKKPKKAAKPVPQEKGRKRVEIPVRPLLEQPKPITEEWTTVKRKVKRKSSQKRVVPDEVRMLLEETKKARENKHGGYVLSWSPKREEKSEEPKVTSEVTEAQMIKNLWDELAKKKCAPKFKRLKKVGKDRLYVEPENEETRKLLQNASLDIRRAGERNPHIMVHGVGIEVKDDEVAVLLEEQNESSVKLAAGWFKNLELISHKSRVTRKGRSVEFVVTPEVAGQIVGQTMCVGLSRCRVGPSVNVRRCHRCQRYGHTGVACKAPSVVCGRCAGAHHAAHCVARPGLIRCTSCAASGWACDHVSVSDVGGEFPAGGQEIQMVGVRIGQVNLGRGKLATDDLLSEIRERGLDVVLIQEPFVTGSGTFASLGRFPLRFITGNSPGEKPAAAVLVVNPSLGATLITQFSGTHVVIVEISSGDKSLYVGSAYFQFSEETDVHVERLESVIRDLGGADWLIGGDFNARSTLWNDTHTDGRGERVEDMIMSSETICCNEGS</sequence>
<evidence type="ECO:0000256" key="1">
    <source>
        <dbReference type="SAM" id="MobiDB-lite"/>
    </source>
</evidence>
<proteinExistence type="predicted"/>
<dbReference type="SUPFAM" id="SSF56219">
    <property type="entry name" value="DNase I-like"/>
    <property type="match status" value="1"/>
</dbReference>
<feature type="region of interest" description="Disordered" evidence="1">
    <location>
        <begin position="1"/>
        <end position="73"/>
    </location>
</feature>
<dbReference type="EMBL" id="VUJU01013505">
    <property type="protein sequence ID" value="KAF0704635.1"/>
    <property type="molecule type" value="Genomic_DNA"/>
</dbReference>
<feature type="non-terminal residue" evidence="3">
    <location>
        <position position="771"/>
    </location>
</feature>
<dbReference type="Proteomes" id="UP000478052">
    <property type="component" value="Unassembled WGS sequence"/>
</dbReference>
<accession>A0A6G0VSB8</accession>
<feature type="compositionally biased region" description="Basic and acidic residues" evidence="1">
    <location>
        <begin position="1"/>
        <end position="16"/>
    </location>
</feature>
<name>A0A6G0VSB8_APHCR</name>
<gene>
    <name evidence="3" type="ORF">FWK35_00036297</name>
</gene>
<dbReference type="InterPro" id="IPR036691">
    <property type="entry name" value="Endo/exonu/phosph_ase_sf"/>
</dbReference>
<evidence type="ECO:0000313" key="3">
    <source>
        <dbReference type="EMBL" id="KAF0704635.1"/>
    </source>
</evidence>
<dbReference type="Pfam" id="PF14529">
    <property type="entry name" value="Exo_endo_phos_2"/>
    <property type="match status" value="1"/>
</dbReference>
<dbReference type="Gene3D" id="3.60.10.10">
    <property type="entry name" value="Endonuclease/exonuclease/phosphatase"/>
    <property type="match status" value="1"/>
</dbReference>
<comment type="caution">
    <text evidence="3">The sequence shown here is derived from an EMBL/GenBank/DDBJ whole genome shotgun (WGS) entry which is preliminary data.</text>
</comment>
<feature type="compositionally biased region" description="Basic and acidic residues" evidence="1">
    <location>
        <begin position="210"/>
        <end position="226"/>
    </location>
</feature>
<dbReference type="OrthoDB" id="6628127at2759"/>
<reference evidence="3 4" key="1">
    <citation type="submission" date="2019-08" db="EMBL/GenBank/DDBJ databases">
        <title>Whole genome of Aphis craccivora.</title>
        <authorList>
            <person name="Voronova N.V."/>
            <person name="Shulinski R.S."/>
            <person name="Bandarenka Y.V."/>
            <person name="Zhorov D.G."/>
            <person name="Warner D."/>
        </authorList>
    </citation>
    <scope>NUCLEOTIDE SEQUENCE [LARGE SCALE GENOMIC DNA]</scope>
    <source>
        <strain evidence="3">180601</strain>
        <tissue evidence="3">Whole Body</tissue>
    </source>
</reference>
<dbReference type="AlphaFoldDB" id="A0A6G0VSB8"/>
<evidence type="ECO:0000313" key="4">
    <source>
        <dbReference type="Proteomes" id="UP000478052"/>
    </source>
</evidence>
<feature type="compositionally biased region" description="Basic and acidic residues" evidence="1">
    <location>
        <begin position="56"/>
        <end position="67"/>
    </location>
</feature>
<dbReference type="InterPro" id="IPR005135">
    <property type="entry name" value="Endo/exonuclease/phosphatase"/>
</dbReference>